<organism evidence="1 2">
    <name type="scientific">Ceratodon purpureus</name>
    <name type="common">Fire moss</name>
    <name type="synonym">Dicranum purpureum</name>
    <dbReference type="NCBI Taxonomy" id="3225"/>
    <lineage>
        <taxon>Eukaryota</taxon>
        <taxon>Viridiplantae</taxon>
        <taxon>Streptophyta</taxon>
        <taxon>Embryophyta</taxon>
        <taxon>Bryophyta</taxon>
        <taxon>Bryophytina</taxon>
        <taxon>Bryopsida</taxon>
        <taxon>Dicranidae</taxon>
        <taxon>Pseudoditrichales</taxon>
        <taxon>Ditrichaceae</taxon>
        <taxon>Ceratodon</taxon>
    </lineage>
</organism>
<name>A0A8T0HH04_CERPU</name>
<dbReference type="Proteomes" id="UP000822688">
    <property type="component" value="Chromosome 6"/>
</dbReference>
<evidence type="ECO:0000313" key="1">
    <source>
        <dbReference type="EMBL" id="KAG0569987.1"/>
    </source>
</evidence>
<keyword evidence="2" id="KW-1185">Reference proteome</keyword>
<evidence type="ECO:0000313" key="2">
    <source>
        <dbReference type="Proteomes" id="UP000822688"/>
    </source>
</evidence>
<accession>A0A8T0HH04</accession>
<comment type="caution">
    <text evidence="1">The sequence shown here is derived from an EMBL/GenBank/DDBJ whole genome shotgun (WGS) entry which is preliminary data.</text>
</comment>
<proteinExistence type="predicted"/>
<dbReference type="AlphaFoldDB" id="A0A8T0HH04"/>
<sequence>MPFRSPWSHGRRNKCPGPGDVVTSIRKFRRRLWWRPELPVWGFAYLHLRDYYPAVLEVPQTREDLETLLQWVECFRLRLGFRLPPYSRVFAMSQPGSKFVWSKRAALELAFLGMATGFFWSAEDPLPREFFVAILFVIVLW</sequence>
<gene>
    <name evidence="1" type="ORF">KC19_6G130500</name>
</gene>
<dbReference type="EMBL" id="CM026427">
    <property type="protein sequence ID" value="KAG0569987.1"/>
    <property type="molecule type" value="Genomic_DNA"/>
</dbReference>
<reference evidence="1 2" key="1">
    <citation type="submission" date="2020-06" db="EMBL/GenBank/DDBJ databases">
        <title>WGS assembly of Ceratodon purpureus strain R40.</title>
        <authorList>
            <person name="Carey S.B."/>
            <person name="Jenkins J."/>
            <person name="Shu S."/>
            <person name="Lovell J.T."/>
            <person name="Sreedasyam A."/>
            <person name="Maumus F."/>
            <person name="Tiley G.P."/>
            <person name="Fernandez-Pozo N."/>
            <person name="Barry K."/>
            <person name="Chen C."/>
            <person name="Wang M."/>
            <person name="Lipzen A."/>
            <person name="Daum C."/>
            <person name="Saski C.A."/>
            <person name="Payton A.C."/>
            <person name="Mcbreen J.C."/>
            <person name="Conrad R.E."/>
            <person name="Kollar L.M."/>
            <person name="Olsson S."/>
            <person name="Huttunen S."/>
            <person name="Landis J.B."/>
            <person name="Wickett N.J."/>
            <person name="Johnson M.G."/>
            <person name="Rensing S.A."/>
            <person name="Grimwood J."/>
            <person name="Schmutz J."/>
            <person name="Mcdaniel S.F."/>
        </authorList>
    </citation>
    <scope>NUCLEOTIDE SEQUENCE [LARGE SCALE GENOMIC DNA]</scope>
    <source>
        <strain evidence="1 2">R40</strain>
    </source>
</reference>
<protein>
    <submittedName>
        <fullName evidence="1">Uncharacterized protein</fullName>
    </submittedName>
</protein>